<name>A0A1D2QNR7_9GAMM</name>
<keyword evidence="1" id="KW-0812">Transmembrane</keyword>
<dbReference type="AlphaFoldDB" id="A0A1D2QNR7"/>
<organism evidence="2 3">
    <name type="scientific">Candidatus Endobugula sertula</name>
    <name type="common">Bugula neritina bacterial symbiont</name>
    <dbReference type="NCBI Taxonomy" id="62101"/>
    <lineage>
        <taxon>Bacteria</taxon>
        <taxon>Pseudomonadati</taxon>
        <taxon>Pseudomonadota</taxon>
        <taxon>Gammaproteobacteria</taxon>
        <taxon>Cellvibrionales</taxon>
        <taxon>Cellvibrionaceae</taxon>
        <taxon>Candidatus Endobugula</taxon>
    </lineage>
</organism>
<evidence type="ECO:0000256" key="1">
    <source>
        <dbReference type="SAM" id="Phobius"/>
    </source>
</evidence>
<proteinExistence type="predicted"/>
<keyword evidence="1" id="KW-0472">Membrane</keyword>
<keyword evidence="1" id="KW-1133">Transmembrane helix</keyword>
<accession>A0A1D2QNR7</accession>
<feature type="transmembrane region" description="Helical" evidence="1">
    <location>
        <begin position="20"/>
        <end position="39"/>
    </location>
</feature>
<reference evidence="2 3" key="1">
    <citation type="journal article" date="2016" name="Appl. Environ. Microbiol.">
        <title>Lack of Overt Genome Reduction in the Bryostatin-Producing Bryozoan Symbiont "Candidatus Endobugula sertula".</title>
        <authorList>
            <person name="Miller I.J."/>
            <person name="Vanee N."/>
            <person name="Fong S.S."/>
            <person name="Lim-Fong G.E."/>
            <person name="Kwan J.C."/>
        </authorList>
    </citation>
    <scope>NUCLEOTIDE SEQUENCE [LARGE SCALE GENOMIC DNA]</scope>
    <source>
        <strain evidence="2">AB1-4</strain>
    </source>
</reference>
<comment type="caution">
    <text evidence="2">The sequence shown here is derived from an EMBL/GenBank/DDBJ whole genome shotgun (WGS) entry which is preliminary data.</text>
</comment>
<evidence type="ECO:0000313" key="3">
    <source>
        <dbReference type="Proteomes" id="UP000242502"/>
    </source>
</evidence>
<dbReference type="Proteomes" id="UP000242502">
    <property type="component" value="Unassembled WGS sequence"/>
</dbReference>
<sequence>MGRSSDRSTEKLNSIQYSQIIVALAASAMSYGLMNLLMIQSSLHINHMHVPFEKSAFAI</sequence>
<protein>
    <submittedName>
        <fullName evidence="2">Uncharacterized protein</fullName>
    </submittedName>
</protein>
<gene>
    <name evidence="2" type="ORF">AB835_10150</name>
</gene>
<dbReference type="EMBL" id="MDLC01000036">
    <property type="protein sequence ID" value="ODS23194.1"/>
    <property type="molecule type" value="Genomic_DNA"/>
</dbReference>
<evidence type="ECO:0000313" key="2">
    <source>
        <dbReference type="EMBL" id="ODS23194.1"/>
    </source>
</evidence>